<dbReference type="GO" id="GO:0005737">
    <property type="term" value="C:cytoplasm"/>
    <property type="evidence" value="ECO:0007669"/>
    <property type="project" value="TreeGrafter"/>
</dbReference>
<dbReference type="PANTHER" id="PTHR31978:SF1">
    <property type="entry name" value="INTRAFLAGELLAR TRANSPORT PROTEIN 20 HOMOLOG"/>
    <property type="match status" value="1"/>
</dbReference>
<evidence type="ECO:0000256" key="2">
    <source>
        <dbReference type="ARBA" id="ARBA00023054"/>
    </source>
</evidence>
<reference evidence="5" key="1">
    <citation type="submission" date="2021-01" db="EMBL/GenBank/DDBJ databases">
        <authorList>
            <person name="Corre E."/>
            <person name="Pelletier E."/>
            <person name="Niang G."/>
            <person name="Scheremetjew M."/>
            <person name="Finn R."/>
            <person name="Kale V."/>
            <person name="Holt S."/>
            <person name="Cochrane G."/>
            <person name="Meng A."/>
            <person name="Brown T."/>
            <person name="Cohen L."/>
        </authorList>
    </citation>
    <scope>NUCLEOTIDE SEQUENCE</scope>
    <source>
        <strain evidence="5">Ms1</strain>
    </source>
</reference>
<dbReference type="EMBL" id="HBFS01027499">
    <property type="protein sequence ID" value="CAD8925156.1"/>
    <property type="molecule type" value="Transcribed_RNA"/>
</dbReference>
<evidence type="ECO:0000256" key="1">
    <source>
        <dbReference type="ARBA" id="ARBA00004138"/>
    </source>
</evidence>
<sequence>MDSNVTITFDDKYRVRVLEADKFDQTRALEEACSTFVQKIEAFNATVHSLVEVLSTSAAAIEKEKLRAIGARNLSEAEPETRERRKKQIRALIAEKRAALDRLQRQYESLEKVEGEQRALIEKLSNNEA</sequence>
<comment type="subcellular location">
    <subcellularLocation>
        <location evidence="1">Cell projection</location>
        <location evidence="1">Cilium</location>
    </subcellularLocation>
</comment>
<dbReference type="GO" id="GO:0061512">
    <property type="term" value="P:protein localization to cilium"/>
    <property type="evidence" value="ECO:0007669"/>
    <property type="project" value="TreeGrafter"/>
</dbReference>
<evidence type="ECO:0008006" key="6">
    <source>
        <dbReference type="Google" id="ProtNLM"/>
    </source>
</evidence>
<evidence type="ECO:0000313" key="5">
    <source>
        <dbReference type="EMBL" id="CAD8925156.1"/>
    </source>
</evidence>
<gene>
    <name evidence="5" type="ORF">BSP0115_LOCUS18420</name>
</gene>
<accession>A0A7S1CRI3</accession>
<evidence type="ECO:0000256" key="4">
    <source>
        <dbReference type="SAM" id="Coils"/>
    </source>
</evidence>
<organism evidence="5">
    <name type="scientific">Bicosoecida sp. CB-2014</name>
    <dbReference type="NCBI Taxonomy" id="1486930"/>
    <lineage>
        <taxon>Eukaryota</taxon>
        <taxon>Sar</taxon>
        <taxon>Stramenopiles</taxon>
        <taxon>Bigyra</taxon>
        <taxon>Opalozoa</taxon>
        <taxon>Bicosoecida</taxon>
    </lineage>
</organism>
<protein>
    <recommendedName>
        <fullName evidence="6">Intraflagellar transport protein 20</fullName>
    </recommendedName>
</protein>
<keyword evidence="2 4" id="KW-0175">Coiled coil</keyword>
<dbReference type="Pfam" id="PF14931">
    <property type="entry name" value="IFT20"/>
    <property type="match status" value="1"/>
</dbReference>
<keyword evidence="3" id="KW-0966">Cell projection</keyword>
<dbReference type="AlphaFoldDB" id="A0A7S1CRI3"/>
<dbReference type="GO" id="GO:0036064">
    <property type="term" value="C:ciliary basal body"/>
    <property type="evidence" value="ECO:0007669"/>
    <property type="project" value="TreeGrafter"/>
</dbReference>
<dbReference type="InterPro" id="IPR028172">
    <property type="entry name" value="FT20"/>
</dbReference>
<evidence type="ECO:0000256" key="3">
    <source>
        <dbReference type="ARBA" id="ARBA00023273"/>
    </source>
</evidence>
<dbReference type="GO" id="GO:0097546">
    <property type="term" value="C:ciliary base"/>
    <property type="evidence" value="ECO:0007669"/>
    <property type="project" value="TreeGrafter"/>
</dbReference>
<dbReference type="GO" id="GO:0030990">
    <property type="term" value="C:intraciliary transport particle"/>
    <property type="evidence" value="ECO:0007669"/>
    <property type="project" value="TreeGrafter"/>
</dbReference>
<feature type="coiled-coil region" evidence="4">
    <location>
        <begin position="86"/>
        <end position="120"/>
    </location>
</feature>
<dbReference type="GO" id="GO:0060271">
    <property type="term" value="P:cilium assembly"/>
    <property type="evidence" value="ECO:0007669"/>
    <property type="project" value="TreeGrafter"/>
</dbReference>
<dbReference type="PANTHER" id="PTHR31978">
    <property type="entry name" value="INTRAFLAGELLAR TRANSPORT PROTEIN 20 HOMOLOG"/>
    <property type="match status" value="1"/>
</dbReference>
<proteinExistence type="predicted"/>
<dbReference type="GO" id="GO:0097730">
    <property type="term" value="C:non-motile cilium"/>
    <property type="evidence" value="ECO:0007669"/>
    <property type="project" value="TreeGrafter"/>
</dbReference>
<name>A0A7S1CRI3_9STRA</name>